<keyword evidence="6" id="KW-1185">Reference proteome</keyword>
<comment type="similarity">
    <text evidence="1">Belongs to the acyl coenzyme A hydrolase family.</text>
</comment>
<evidence type="ECO:0000256" key="1">
    <source>
        <dbReference type="ARBA" id="ARBA00010458"/>
    </source>
</evidence>
<dbReference type="PANTHER" id="PTHR11049">
    <property type="entry name" value="ACYL COENZYME A THIOESTER HYDROLASE"/>
    <property type="match status" value="1"/>
</dbReference>
<dbReference type="Pfam" id="PF03061">
    <property type="entry name" value="4HBT"/>
    <property type="match status" value="1"/>
</dbReference>
<evidence type="ECO:0000256" key="3">
    <source>
        <dbReference type="PROSITE-ProRule" id="PRU01106"/>
    </source>
</evidence>
<protein>
    <submittedName>
        <fullName evidence="5">Acyl-CoA thioesterase</fullName>
    </submittedName>
</protein>
<dbReference type="AlphaFoldDB" id="A0A7X5KL20"/>
<evidence type="ECO:0000256" key="2">
    <source>
        <dbReference type="ARBA" id="ARBA00022801"/>
    </source>
</evidence>
<dbReference type="Gene3D" id="3.10.129.10">
    <property type="entry name" value="Hotdog Thioesterase"/>
    <property type="match status" value="1"/>
</dbReference>
<dbReference type="EMBL" id="JAAEEH010000001">
    <property type="protein sequence ID" value="NDL66244.1"/>
    <property type="molecule type" value="Genomic_DNA"/>
</dbReference>
<sequence>MIEHVVCRLVKGEDLNHHGTLFAGRMSEWFVEASFISAASLYKKPEHIVCLKVHGLQFLVPINKGAIINITTKVVHVGNTSITTYGRVVLEGEDTTMVDGYITFVTVDHDGNKMPHHLAPVEAADDRERKLQETARQLR</sequence>
<dbReference type="InterPro" id="IPR029069">
    <property type="entry name" value="HotDog_dom_sf"/>
</dbReference>
<dbReference type="GO" id="GO:0052816">
    <property type="term" value="F:long-chain fatty acyl-CoA hydrolase activity"/>
    <property type="evidence" value="ECO:0007669"/>
    <property type="project" value="TreeGrafter"/>
</dbReference>
<dbReference type="Proteomes" id="UP000461585">
    <property type="component" value="Unassembled WGS sequence"/>
</dbReference>
<accession>A0A7X5KL20</accession>
<evidence type="ECO:0000259" key="4">
    <source>
        <dbReference type="PROSITE" id="PS51770"/>
    </source>
</evidence>
<dbReference type="GO" id="GO:0006637">
    <property type="term" value="P:acyl-CoA metabolic process"/>
    <property type="evidence" value="ECO:0007669"/>
    <property type="project" value="TreeGrafter"/>
</dbReference>
<dbReference type="InterPro" id="IPR033120">
    <property type="entry name" value="HOTDOG_ACOT"/>
</dbReference>
<dbReference type="CDD" id="cd03442">
    <property type="entry name" value="BFIT_BACH"/>
    <property type="match status" value="1"/>
</dbReference>
<organism evidence="5 6">
    <name type="scientific">Anaerotalea alkaliphila</name>
    <dbReference type="NCBI Taxonomy" id="2662126"/>
    <lineage>
        <taxon>Bacteria</taxon>
        <taxon>Bacillati</taxon>
        <taxon>Bacillota</taxon>
        <taxon>Clostridia</taxon>
        <taxon>Eubacteriales</taxon>
        <taxon>Anaerotalea</taxon>
    </lineage>
</organism>
<dbReference type="SUPFAM" id="SSF54637">
    <property type="entry name" value="Thioesterase/thiol ester dehydrase-isomerase"/>
    <property type="match status" value="1"/>
</dbReference>
<keyword evidence="2 3" id="KW-0378">Hydrolase</keyword>
<dbReference type="RefSeq" id="WP_162368968.1">
    <property type="nucleotide sequence ID" value="NZ_JAAEEH010000001.1"/>
</dbReference>
<dbReference type="GO" id="GO:0009062">
    <property type="term" value="P:fatty acid catabolic process"/>
    <property type="evidence" value="ECO:0007669"/>
    <property type="project" value="TreeGrafter"/>
</dbReference>
<feature type="domain" description="HotDog ACOT-type" evidence="4">
    <location>
        <begin position="1"/>
        <end position="110"/>
    </location>
</feature>
<gene>
    <name evidence="5" type="ORF">GXN74_00600</name>
</gene>
<proteinExistence type="inferred from homology"/>
<name>A0A7X5KL20_9FIRM</name>
<evidence type="ECO:0000313" key="5">
    <source>
        <dbReference type="EMBL" id="NDL66244.1"/>
    </source>
</evidence>
<evidence type="ECO:0000313" key="6">
    <source>
        <dbReference type="Proteomes" id="UP000461585"/>
    </source>
</evidence>
<reference evidence="5 6" key="1">
    <citation type="submission" date="2020-01" db="EMBL/GenBank/DDBJ databases">
        <title>Anaeroalcalibacter tamaniensis gen. nov., sp. nov., moderately halophilic strictly anaerobic fermenter bacterium from mud volcano of Taman peninsula.</title>
        <authorList>
            <person name="Frolova A."/>
            <person name="Merkel A.Y."/>
            <person name="Slobodkin A.I."/>
        </authorList>
    </citation>
    <scope>NUCLEOTIDE SEQUENCE [LARGE SCALE GENOMIC DNA]</scope>
    <source>
        <strain evidence="5 6">F-3ap</strain>
    </source>
</reference>
<dbReference type="PANTHER" id="PTHR11049:SF31">
    <property type="entry name" value="HOTDOG ACOT-TYPE DOMAIN-CONTAINING PROTEIN"/>
    <property type="match status" value="1"/>
</dbReference>
<comment type="caution">
    <text evidence="5">The sequence shown here is derived from an EMBL/GenBank/DDBJ whole genome shotgun (WGS) entry which is preliminary data.</text>
</comment>
<dbReference type="GO" id="GO:0005829">
    <property type="term" value="C:cytosol"/>
    <property type="evidence" value="ECO:0007669"/>
    <property type="project" value="TreeGrafter"/>
</dbReference>
<dbReference type="InterPro" id="IPR006683">
    <property type="entry name" value="Thioestr_dom"/>
</dbReference>
<dbReference type="PROSITE" id="PS51770">
    <property type="entry name" value="HOTDOG_ACOT"/>
    <property type="match status" value="1"/>
</dbReference>
<dbReference type="InterPro" id="IPR040170">
    <property type="entry name" value="Cytosol_ACT"/>
</dbReference>